<dbReference type="InterPro" id="IPR010982">
    <property type="entry name" value="Lambda_DNA-bd_dom_sf"/>
</dbReference>
<dbReference type="PROSITE" id="PS50943">
    <property type="entry name" value="HTH_CROC1"/>
    <property type="match status" value="1"/>
</dbReference>
<dbReference type="InterPro" id="IPR014710">
    <property type="entry name" value="RmlC-like_jellyroll"/>
</dbReference>
<dbReference type="GO" id="GO:0003677">
    <property type="term" value="F:DNA binding"/>
    <property type="evidence" value="ECO:0007669"/>
    <property type="project" value="UniProtKB-KW"/>
</dbReference>
<evidence type="ECO:0000259" key="2">
    <source>
        <dbReference type="PROSITE" id="PS50943"/>
    </source>
</evidence>
<dbReference type="InterPro" id="IPR011051">
    <property type="entry name" value="RmlC_Cupin_sf"/>
</dbReference>
<keyword evidence="4" id="KW-1185">Reference proteome</keyword>
<evidence type="ECO:0000256" key="1">
    <source>
        <dbReference type="ARBA" id="ARBA00023125"/>
    </source>
</evidence>
<dbReference type="PANTHER" id="PTHR46797">
    <property type="entry name" value="HTH-TYPE TRANSCRIPTIONAL REGULATOR"/>
    <property type="match status" value="1"/>
</dbReference>
<dbReference type="Pfam" id="PF07883">
    <property type="entry name" value="Cupin_2"/>
    <property type="match status" value="1"/>
</dbReference>
<sequence length="228" mass="25779">MTRYTSVIRLDRAQARDGANMSNTQDYQNIIESNRVQPPARRRAGAMALGKQVRQLRKSKSWTLEEAAQRTGLAASTLSKIENDHMSPTFDVVQKLADGFEIDITRLFNAETSLEASGRRSVTRAGDGKLMETAVYAHRLLASDLMNKRILPFRSVIKARAIDEFLDWRGHQGEEFLYVLEGEVLFHTEHYAPEHLRAGDSIYIDSNMRHACVSISEQDAVVLWINTA</sequence>
<dbReference type="Proteomes" id="UP000286954">
    <property type="component" value="Chromosome"/>
</dbReference>
<dbReference type="InterPro" id="IPR001387">
    <property type="entry name" value="Cro/C1-type_HTH"/>
</dbReference>
<name>A0A3T0EA12_9PROT</name>
<dbReference type="SMART" id="SM00530">
    <property type="entry name" value="HTH_XRE"/>
    <property type="match status" value="1"/>
</dbReference>
<dbReference type="KEGG" id="gak:X907_1617"/>
<dbReference type="InterPro" id="IPR050807">
    <property type="entry name" value="TransReg_Diox_bact_type"/>
</dbReference>
<keyword evidence="1" id="KW-0238">DNA-binding</keyword>
<dbReference type="SUPFAM" id="SSF51182">
    <property type="entry name" value="RmlC-like cupins"/>
    <property type="match status" value="1"/>
</dbReference>
<dbReference type="CDD" id="cd02209">
    <property type="entry name" value="cupin_XRE_C"/>
    <property type="match status" value="1"/>
</dbReference>
<evidence type="ECO:0000313" key="4">
    <source>
        <dbReference type="Proteomes" id="UP000286954"/>
    </source>
</evidence>
<dbReference type="Gene3D" id="2.60.120.10">
    <property type="entry name" value="Jelly Rolls"/>
    <property type="match status" value="1"/>
</dbReference>
<proteinExistence type="predicted"/>
<dbReference type="GO" id="GO:0003700">
    <property type="term" value="F:DNA-binding transcription factor activity"/>
    <property type="evidence" value="ECO:0007669"/>
    <property type="project" value="TreeGrafter"/>
</dbReference>
<dbReference type="AlphaFoldDB" id="A0A3T0EA12"/>
<accession>A0A3T0EA12</accession>
<dbReference type="SUPFAM" id="SSF47413">
    <property type="entry name" value="lambda repressor-like DNA-binding domains"/>
    <property type="match status" value="1"/>
</dbReference>
<dbReference type="Pfam" id="PF01381">
    <property type="entry name" value="HTH_3"/>
    <property type="match status" value="1"/>
</dbReference>
<feature type="domain" description="HTH cro/C1-type" evidence="2">
    <location>
        <begin position="53"/>
        <end position="107"/>
    </location>
</feature>
<dbReference type="GO" id="GO:0005829">
    <property type="term" value="C:cytosol"/>
    <property type="evidence" value="ECO:0007669"/>
    <property type="project" value="TreeGrafter"/>
</dbReference>
<organism evidence="3 4">
    <name type="scientific">Glycocaulis alkaliphilus</name>
    <dbReference type="NCBI Taxonomy" id="1434191"/>
    <lineage>
        <taxon>Bacteria</taxon>
        <taxon>Pseudomonadati</taxon>
        <taxon>Pseudomonadota</taxon>
        <taxon>Alphaproteobacteria</taxon>
        <taxon>Maricaulales</taxon>
        <taxon>Maricaulaceae</taxon>
        <taxon>Glycocaulis</taxon>
    </lineage>
</organism>
<dbReference type="InterPro" id="IPR013096">
    <property type="entry name" value="Cupin_2"/>
</dbReference>
<dbReference type="PANTHER" id="PTHR46797:SF20">
    <property type="entry name" value="BLR4304 PROTEIN"/>
    <property type="match status" value="1"/>
</dbReference>
<dbReference type="Gene3D" id="1.10.260.40">
    <property type="entry name" value="lambda repressor-like DNA-binding domains"/>
    <property type="match status" value="1"/>
</dbReference>
<dbReference type="EMBL" id="CP018911">
    <property type="protein sequence ID" value="AZU04149.1"/>
    <property type="molecule type" value="Genomic_DNA"/>
</dbReference>
<evidence type="ECO:0000313" key="3">
    <source>
        <dbReference type="EMBL" id="AZU04149.1"/>
    </source>
</evidence>
<reference evidence="3 4" key="1">
    <citation type="submission" date="2016-12" db="EMBL/GenBank/DDBJ databases">
        <title>The genome of dimorphic prosthecate Glycocaulis alkaliphilus 6b-8t, isolated from crude oil dictates its adaptability in petroleum environments.</title>
        <authorList>
            <person name="Wu X.-L."/>
            <person name="Geng S."/>
        </authorList>
    </citation>
    <scope>NUCLEOTIDE SEQUENCE [LARGE SCALE GENOMIC DNA]</scope>
    <source>
        <strain evidence="3 4">6B-8</strain>
    </source>
</reference>
<protein>
    <recommendedName>
        <fullName evidence="2">HTH cro/C1-type domain-containing protein</fullName>
    </recommendedName>
</protein>
<gene>
    <name evidence="3" type="ORF">X907_1617</name>
</gene>
<dbReference type="CDD" id="cd00093">
    <property type="entry name" value="HTH_XRE"/>
    <property type="match status" value="1"/>
</dbReference>